<proteinExistence type="predicted"/>
<organism evidence="2">
    <name type="scientific">Siphoviridae sp. ctnpt50</name>
    <dbReference type="NCBI Taxonomy" id="2827941"/>
    <lineage>
        <taxon>Viruses</taxon>
        <taxon>Duplodnaviria</taxon>
        <taxon>Heunggongvirae</taxon>
        <taxon>Uroviricota</taxon>
        <taxon>Caudoviricetes</taxon>
    </lineage>
</organism>
<feature type="transmembrane region" description="Helical" evidence="1">
    <location>
        <begin position="6"/>
        <end position="26"/>
    </location>
</feature>
<evidence type="ECO:0000256" key="1">
    <source>
        <dbReference type="SAM" id="Phobius"/>
    </source>
</evidence>
<name>A0A8S5SDA0_9CAUD</name>
<keyword evidence="1" id="KW-0472">Membrane</keyword>
<keyword evidence="1" id="KW-1133">Transmembrane helix</keyword>
<accession>A0A8S5SDA0</accession>
<keyword evidence="1" id="KW-0812">Transmembrane</keyword>
<sequence>MRVKIAVVFIVEILSGLSSVIHIGCLGKPMEGFC</sequence>
<dbReference type="EMBL" id="BK032577">
    <property type="protein sequence ID" value="DAF48937.1"/>
    <property type="molecule type" value="Genomic_DNA"/>
</dbReference>
<protein>
    <submittedName>
        <fullName evidence="2">Uncharacterized protein</fullName>
    </submittedName>
</protein>
<reference evidence="2" key="1">
    <citation type="journal article" date="2021" name="Proc. Natl. Acad. Sci. U.S.A.">
        <title>A Catalog of Tens of Thousands of Viruses from Human Metagenomes Reveals Hidden Associations with Chronic Diseases.</title>
        <authorList>
            <person name="Tisza M.J."/>
            <person name="Buck C.B."/>
        </authorList>
    </citation>
    <scope>NUCLEOTIDE SEQUENCE</scope>
    <source>
        <strain evidence="2">Ctnpt50</strain>
    </source>
</reference>
<evidence type="ECO:0000313" key="2">
    <source>
        <dbReference type="EMBL" id="DAF48937.1"/>
    </source>
</evidence>